<evidence type="ECO:0000313" key="3">
    <source>
        <dbReference type="Proteomes" id="UP000483286"/>
    </source>
</evidence>
<evidence type="ECO:0000313" key="2">
    <source>
        <dbReference type="EMBL" id="MVN85670.1"/>
    </source>
</evidence>
<feature type="domain" description="Contractile injection system tube protein N-terminal" evidence="1">
    <location>
        <begin position="13"/>
        <end position="157"/>
    </location>
</feature>
<reference evidence="2 3" key="1">
    <citation type="submission" date="2019-12" db="EMBL/GenBank/DDBJ databases">
        <title>Deinococcus sp. HMF7620 Genome sequencing and assembly.</title>
        <authorList>
            <person name="Kang H."/>
            <person name="Kim H."/>
            <person name="Joh K."/>
        </authorList>
    </citation>
    <scope>NUCLEOTIDE SEQUENCE [LARGE SCALE GENOMIC DNA]</scope>
    <source>
        <strain evidence="2 3">HMF7620</strain>
    </source>
</reference>
<gene>
    <name evidence="2" type="ORF">GO986_02710</name>
</gene>
<dbReference type="InterPro" id="IPR045361">
    <property type="entry name" value="CIS_tube_prot_N"/>
</dbReference>
<dbReference type="EMBL" id="WQLB01000002">
    <property type="protein sequence ID" value="MVN85670.1"/>
    <property type="molecule type" value="Genomic_DNA"/>
</dbReference>
<name>A0A7C9HVZ9_9DEIO</name>
<keyword evidence="3" id="KW-1185">Reference proteome</keyword>
<comment type="caution">
    <text evidence="2">The sequence shown here is derived from an EMBL/GenBank/DDBJ whole genome shotgun (WGS) entry which is preliminary data.</text>
</comment>
<accession>A0A7C9HVZ9</accession>
<proteinExistence type="predicted"/>
<dbReference type="Pfam" id="PF19266">
    <property type="entry name" value="CIS_tube"/>
    <property type="match status" value="1"/>
</dbReference>
<dbReference type="AlphaFoldDB" id="A0A7C9HVZ9"/>
<evidence type="ECO:0000259" key="1">
    <source>
        <dbReference type="Pfam" id="PF19266"/>
    </source>
</evidence>
<sequence>MVPVEGEGKNRRKYAPIKCMFNPSEYTISRSIMWETASNDSNDTGNKVYKGGSPAKLTLELFFDTYAFRKNAETVEDVRKHTERLWELTRRDENSSETSKQSAVKKNRPTKVLFQWGGTWHFEAVILDMEQKFTLFMPDGTPVRSIIKVTFEQADKATAFYGEDAGGPRTAHVSRGIRNTANSAGFVGDLRRTPYGKG</sequence>
<organism evidence="2 3">
    <name type="scientific">Deinococcus arboris</name>
    <dbReference type="NCBI Taxonomy" id="2682977"/>
    <lineage>
        <taxon>Bacteria</taxon>
        <taxon>Thermotogati</taxon>
        <taxon>Deinococcota</taxon>
        <taxon>Deinococci</taxon>
        <taxon>Deinococcales</taxon>
        <taxon>Deinococcaceae</taxon>
        <taxon>Deinococcus</taxon>
    </lineage>
</organism>
<dbReference type="Proteomes" id="UP000483286">
    <property type="component" value="Unassembled WGS sequence"/>
</dbReference>
<protein>
    <recommendedName>
        <fullName evidence="1">Contractile injection system tube protein N-terminal domain-containing protein</fullName>
    </recommendedName>
</protein>